<dbReference type="InterPro" id="IPR029062">
    <property type="entry name" value="Class_I_gatase-like"/>
</dbReference>
<dbReference type="GeneID" id="54546712"/>
<dbReference type="OrthoDB" id="543156at2759"/>
<keyword evidence="2" id="KW-0808">Transferase</keyword>
<dbReference type="PANTHER" id="PTHR43130">
    <property type="entry name" value="ARAC-FAMILY TRANSCRIPTIONAL REGULATOR"/>
    <property type="match status" value="1"/>
</dbReference>
<dbReference type="AlphaFoldDB" id="A0A6A6JV38"/>
<dbReference type="Pfam" id="PF01965">
    <property type="entry name" value="DJ-1_PfpI"/>
    <property type="match status" value="1"/>
</dbReference>
<dbReference type="EMBL" id="ML986486">
    <property type="protein sequence ID" value="KAF2279688.1"/>
    <property type="molecule type" value="Genomic_DNA"/>
</dbReference>
<reference evidence="2" key="1">
    <citation type="journal article" date="2020" name="Stud. Mycol.">
        <title>101 Dothideomycetes genomes: a test case for predicting lifestyles and emergence of pathogens.</title>
        <authorList>
            <person name="Haridas S."/>
            <person name="Albert R."/>
            <person name="Binder M."/>
            <person name="Bloem J."/>
            <person name="Labutti K."/>
            <person name="Salamov A."/>
            <person name="Andreopoulos B."/>
            <person name="Baker S."/>
            <person name="Barry K."/>
            <person name="Bills G."/>
            <person name="Bluhm B."/>
            <person name="Cannon C."/>
            <person name="Castanera R."/>
            <person name="Culley D."/>
            <person name="Daum C."/>
            <person name="Ezra D."/>
            <person name="Gonzalez J."/>
            <person name="Henrissat B."/>
            <person name="Kuo A."/>
            <person name="Liang C."/>
            <person name="Lipzen A."/>
            <person name="Lutzoni F."/>
            <person name="Magnuson J."/>
            <person name="Mondo S."/>
            <person name="Nolan M."/>
            <person name="Ohm R."/>
            <person name="Pangilinan J."/>
            <person name="Park H.-J."/>
            <person name="Ramirez L."/>
            <person name="Alfaro M."/>
            <person name="Sun H."/>
            <person name="Tritt A."/>
            <person name="Yoshinaga Y."/>
            <person name="Zwiers L.-H."/>
            <person name="Turgeon B."/>
            <person name="Goodwin S."/>
            <person name="Spatafora J."/>
            <person name="Crous P."/>
            <person name="Grigoriev I."/>
        </authorList>
    </citation>
    <scope>NUCLEOTIDE SEQUENCE</scope>
    <source>
        <strain evidence="2">CBS 379.55</strain>
    </source>
</reference>
<evidence type="ECO:0000313" key="3">
    <source>
        <dbReference type="Proteomes" id="UP000800097"/>
    </source>
</evidence>
<proteinExistence type="predicted"/>
<accession>A0A6A6JV38</accession>
<dbReference type="PANTHER" id="PTHR43130:SF7">
    <property type="entry name" value="DJ-1_PFPI DOMAIN-CONTAINING PROTEIN"/>
    <property type="match status" value="1"/>
</dbReference>
<dbReference type="GO" id="GO:0016740">
    <property type="term" value="F:transferase activity"/>
    <property type="evidence" value="ECO:0007669"/>
    <property type="project" value="UniProtKB-KW"/>
</dbReference>
<dbReference type="Gene3D" id="3.40.50.880">
    <property type="match status" value="1"/>
</dbReference>
<dbReference type="InterPro" id="IPR002818">
    <property type="entry name" value="DJ-1/PfpI"/>
</dbReference>
<name>A0A6A6JV38_WESOR</name>
<protein>
    <submittedName>
        <fullName evidence="2">Class I glutamine amidotransferase-like protein</fullName>
    </submittedName>
</protein>
<keyword evidence="3" id="KW-1185">Reference proteome</keyword>
<feature type="domain" description="DJ-1/PfpI" evidence="1">
    <location>
        <begin position="89"/>
        <end position="226"/>
    </location>
</feature>
<dbReference type="RefSeq" id="XP_033657227.1">
    <property type="nucleotide sequence ID" value="XM_033793537.1"/>
</dbReference>
<gene>
    <name evidence="2" type="ORF">EI97DRAFT_183949</name>
</gene>
<organism evidence="2 3">
    <name type="scientific">Westerdykella ornata</name>
    <dbReference type="NCBI Taxonomy" id="318751"/>
    <lineage>
        <taxon>Eukaryota</taxon>
        <taxon>Fungi</taxon>
        <taxon>Dikarya</taxon>
        <taxon>Ascomycota</taxon>
        <taxon>Pezizomycotina</taxon>
        <taxon>Dothideomycetes</taxon>
        <taxon>Pleosporomycetidae</taxon>
        <taxon>Pleosporales</taxon>
        <taxon>Sporormiaceae</taxon>
        <taxon>Westerdykella</taxon>
    </lineage>
</organism>
<dbReference type="Proteomes" id="UP000800097">
    <property type="component" value="Unassembled WGS sequence"/>
</dbReference>
<dbReference type="SUPFAM" id="SSF52317">
    <property type="entry name" value="Class I glutamine amidotransferase-like"/>
    <property type="match status" value="1"/>
</dbReference>
<evidence type="ECO:0000313" key="2">
    <source>
        <dbReference type="EMBL" id="KAF2279688.1"/>
    </source>
</evidence>
<keyword evidence="2" id="KW-0315">Glutamine amidotransferase</keyword>
<evidence type="ECO:0000259" key="1">
    <source>
        <dbReference type="Pfam" id="PF01965"/>
    </source>
</evidence>
<sequence length="249" mass="27172">MPSTPNDYPQFPTEAELFYLCTTSSTSEDDLELHHTSPSKSSLKVGVLILGHDQHQLLDLAAIDLLTMVSRNCISKMSASTSVLEASVDEMDIRYISESGEGSFSVTSGARMPVTNSFEDAPPLDILLIPGTLSAAELPLSAAMFIRGRILSNNTIAVFSIASGILPLIQSGVLHGKKATGPSFLLPALQRRFPETTWQETQWARHENIWTSSSPLAAIDMLATWIRQYFWDRREAVECALRAAGVSSS</sequence>
<dbReference type="InterPro" id="IPR052158">
    <property type="entry name" value="INH-QAR"/>
</dbReference>